<feature type="region of interest" description="Disordered" evidence="1">
    <location>
        <begin position="253"/>
        <end position="281"/>
    </location>
</feature>
<gene>
    <name evidence="2" type="ORF">C7212DRAFT_356302</name>
</gene>
<feature type="region of interest" description="Disordered" evidence="1">
    <location>
        <begin position="218"/>
        <end position="240"/>
    </location>
</feature>
<proteinExistence type="predicted"/>
<dbReference type="AlphaFoldDB" id="A0A317T1X3"/>
<organism evidence="2 3">
    <name type="scientific">Tuber magnatum</name>
    <name type="common">white Piedmont truffle</name>
    <dbReference type="NCBI Taxonomy" id="42249"/>
    <lineage>
        <taxon>Eukaryota</taxon>
        <taxon>Fungi</taxon>
        <taxon>Dikarya</taxon>
        <taxon>Ascomycota</taxon>
        <taxon>Pezizomycotina</taxon>
        <taxon>Pezizomycetes</taxon>
        <taxon>Pezizales</taxon>
        <taxon>Tuberaceae</taxon>
        <taxon>Tuber</taxon>
    </lineage>
</organism>
<accession>A0A317T1X3</accession>
<sequence length="332" mass="39538">MNCSMRKTSPPFPITREEACTGFTDVINNITATRGMSEESFILGRLIGESAQYRGLDYDFRPTDPRVERMLEDFERSEFEGWRFDTVQFYDLYESQWRVPFDQHEAYDRLVNDAAMLLIERRFQERLLDGALLEDLERYEEEEEEFWMMRGVAQTYGMWDEEYWQAWRPGPWRKSTRHSDREEREVDDSFQAGNSRDIKSSEKVPWWKICEHHEDRTPSVIFRQEPPRRPNQRIEPQRPIYDEKSSAMLEGMEHLDPCDDDPASPRSECGQSSVYQELPEEDPDWVKLDEKEDIALPLPPSPMIETCFIKIPKIPEPRMEEDESWTLIVPSW</sequence>
<evidence type="ECO:0000256" key="1">
    <source>
        <dbReference type="SAM" id="MobiDB-lite"/>
    </source>
</evidence>
<protein>
    <submittedName>
        <fullName evidence="2">Uncharacterized protein</fullName>
    </submittedName>
</protein>
<reference evidence="2 3" key="1">
    <citation type="submission" date="2018-03" db="EMBL/GenBank/DDBJ databases">
        <title>Genomes of Pezizomycetes fungi and the evolution of truffles.</title>
        <authorList>
            <person name="Murat C."/>
            <person name="Payen T."/>
            <person name="Noel B."/>
            <person name="Kuo A."/>
            <person name="Martin F.M."/>
        </authorList>
    </citation>
    <scope>NUCLEOTIDE SEQUENCE [LARGE SCALE GENOMIC DNA]</scope>
    <source>
        <strain evidence="2">091103-1</strain>
    </source>
</reference>
<dbReference type="OrthoDB" id="5397947at2759"/>
<name>A0A317T1X3_9PEZI</name>
<evidence type="ECO:0000313" key="2">
    <source>
        <dbReference type="EMBL" id="PWW79436.1"/>
    </source>
</evidence>
<keyword evidence="3" id="KW-1185">Reference proteome</keyword>
<feature type="region of interest" description="Disordered" evidence="1">
    <location>
        <begin position="172"/>
        <end position="196"/>
    </location>
</feature>
<comment type="caution">
    <text evidence="2">The sequence shown here is derived from an EMBL/GenBank/DDBJ whole genome shotgun (WGS) entry which is preliminary data.</text>
</comment>
<dbReference type="EMBL" id="PYWC01000008">
    <property type="protein sequence ID" value="PWW79436.1"/>
    <property type="molecule type" value="Genomic_DNA"/>
</dbReference>
<evidence type="ECO:0000313" key="3">
    <source>
        <dbReference type="Proteomes" id="UP000246991"/>
    </source>
</evidence>
<dbReference type="Proteomes" id="UP000246991">
    <property type="component" value="Unassembled WGS sequence"/>
</dbReference>